<keyword evidence="4" id="KW-0029">Amino-acid transport</keyword>
<comment type="subcellular location">
    <subcellularLocation>
        <location evidence="1">Cell membrane</location>
        <topology evidence="1">Multi-pass membrane protein</topology>
    </subcellularLocation>
</comment>
<dbReference type="InterPro" id="IPR001123">
    <property type="entry name" value="LeuE-type"/>
</dbReference>
<feature type="transmembrane region" description="Helical" evidence="7">
    <location>
        <begin position="153"/>
        <end position="173"/>
    </location>
</feature>
<keyword evidence="5 7" id="KW-1133">Transmembrane helix</keyword>
<comment type="caution">
    <text evidence="8">The sequence shown here is derived from an EMBL/GenBank/DDBJ whole genome shotgun (WGS) entry which is preliminary data.</text>
</comment>
<proteinExistence type="predicted"/>
<sequence length="210" mass="22346">MNLSLLAAYFAAIFLLIATPGPVVVMVANTAARFGARRALLTALGSNWASLLLIGIAALIITGLFAVDMRMLQWISLLGCLFIARMAIVSLYEDLSSYTSTLSAPRPAPPQNRSAIVNGFLVGIANPKDIIFFVAFFPQFIAVTPSVGASLTLLTVLWVLADFAILLVYITLLSGTALQRARRAISILSALLLLVVAVVGTGYSLWALFG</sequence>
<dbReference type="PANTHER" id="PTHR30086">
    <property type="entry name" value="ARGININE EXPORTER PROTEIN ARGO"/>
    <property type="match status" value="1"/>
</dbReference>
<evidence type="ECO:0000256" key="4">
    <source>
        <dbReference type="ARBA" id="ARBA00022970"/>
    </source>
</evidence>
<name>A0A1Q4NYZ4_SERMA</name>
<organism evidence="8 9">
    <name type="scientific">Serratia marcescens</name>
    <dbReference type="NCBI Taxonomy" id="615"/>
    <lineage>
        <taxon>Bacteria</taxon>
        <taxon>Pseudomonadati</taxon>
        <taxon>Pseudomonadota</taxon>
        <taxon>Gammaproteobacteria</taxon>
        <taxon>Enterobacterales</taxon>
        <taxon>Yersiniaceae</taxon>
        <taxon>Serratia</taxon>
    </lineage>
</organism>
<dbReference type="GO" id="GO:0005886">
    <property type="term" value="C:plasma membrane"/>
    <property type="evidence" value="ECO:0007669"/>
    <property type="project" value="UniProtKB-SubCell"/>
</dbReference>
<reference evidence="8 9" key="1">
    <citation type="submission" date="2016-09" db="EMBL/GenBank/DDBJ databases">
        <title>Serratia marcescens MSU-97 and epiphytic antimycotic-producing bacteria.</title>
        <authorList>
            <person name="Matilla M.A."/>
        </authorList>
    </citation>
    <scope>NUCLEOTIDE SEQUENCE [LARGE SCALE GENOMIC DNA]</scope>
    <source>
        <strain evidence="8 9">MSU-97</strain>
    </source>
</reference>
<feature type="transmembrane region" description="Helical" evidence="7">
    <location>
        <begin position="6"/>
        <end position="28"/>
    </location>
</feature>
<feature type="transmembrane region" description="Helical" evidence="7">
    <location>
        <begin position="185"/>
        <end position="209"/>
    </location>
</feature>
<keyword evidence="2" id="KW-1003">Cell membrane</keyword>
<feature type="transmembrane region" description="Helical" evidence="7">
    <location>
        <begin position="40"/>
        <end position="65"/>
    </location>
</feature>
<protein>
    <submittedName>
        <fullName evidence="8">Lysine transporter LysE</fullName>
    </submittedName>
</protein>
<evidence type="ECO:0000313" key="8">
    <source>
        <dbReference type="EMBL" id="OKB66101.1"/>
    </source>
</evidence>
<gene>
    <name evidence="8" type="ORF">BHU62_14285</name>
</gene>
<evidence type="ECO:0000256" key="7">
    <source>
        <dbReference type="SAM" id="Phobius"/>
    </source>
</evidence>
<dbReference type="PANTHER" id="PTHR30086:SF20">
    <property type="entry name" value="ARGININE EXPORTER PROTEIN ARGO-RELATED"/>
    <property type="match status" value="1"/>
</dbReference>
<dbReference type="OrthoDB" id="9784202at2"/>
<feature type="transmembrane region" description="Helical" evidence="7">
    <location>
        <begin position="71"/>
        <end position="92"/>
    </location>
</feature>
<evidence type="ECO:0000256" key="5">
    <source>
        <dbReference type="ARBA" id="ARBA00022989"/>
    </source>
</evidence>
<dbReference type="EMBL" id="MJAO01000013">
    <property type="protein sequence ID" value="OKB66101.1"/>
    <property type="molecule type" value="Genomic_DNA"/>
</dbReference>
<dbReference type="RefSeq" id="WP_073532640.1">
    <property type="nucleotide sequence ID" value="NZ_MJAO01000013.1"/>
</dbReference>
<keyword evidence="3 7" id="KW-0812">Transmembrane</keyword>
<evidence type="ECO:0000256" key="1">
    <source>
        <dbReference type="ARBA" id="ARBA00004651"/>
    </source>
</evidence>
<evidence type="ECO:0000256" key="3">
    <source>
        <dbReference type="ARBA" id="ARBA00022692"/>
    </source>
</evidence>
<keyword evidence="6 7" id="KW-0472">Membrane</keyword>
<accession>A0A1Q4NYZ4</accession>
<evidence type="ECO:0000256" key="6">
    <source>
        <dbReference type="ARBA" id="ARBA00023136"/>
    </source>
</evidence>
<evidence type="ECO:0000313" key="9">
    <source>
        <dbReference type="Proteomes" id="UP000185770"/>
    </source>
</evidence>
<dbReference type="AlphaFoldDB" id="A0A1Q4NYZ4"/>
<dbReference type="GO" id="GO:0015171">
    <property type="term" value="F:amino acid transmembrane transporter activity"/>
    <property type="evidence" value="ECO:0007669"/>
    <property type="project" value="TreeGrafter"/>
</dbReference>
<keyword evidence="4" id="KW-0813">Transport</keyword>
<evidence type="ECO:0000256" key="2">
    <source>
        <dbReference type="ARBA" id="ARBA00022475"/>
    </source>
</evidence>
<dbReference type="Proteomes" id="UP000185770">
    <property type="component" value="Unassembled WGS sequence"/>
</dbReference>
<dbReference type="Pfam" id="PF01810">
    <property type="entry name" value="LysE"/>
    <property type="match status" value="1"/>
</dbReference>